<feature type="compositionally biased region" description="Acidic residues" evidence="1">
    <location>
        <begin position="64"/>
        <end position="88"/>
    </location>
</feature>
<name>A0A4C1YGT6_EUMVA</name>
<dbReference type="Proteomes" id="UP000299102">
    <property type="component" value="Unassembled WGS sequence"/>
</dbReference>
<reference evidence="2 3" key="1">
    <citation type="journal article" date="2019" name="Commun. Biol.">
        <title>The bagworm genome reveals a unique fibroin gene that provides high tensile strength.</title>
        <authorList>
            <person name="Kono N."/>
            <person name="Nakamura H."/>
            <person name="Ohtoshi R."/>
            <person name="Tomita M."/>
            <person name="Numata K."/>
            <person name="Arakawa K."/>
        </authorList>
    </citation>
    <scope>NUCLEOTIDE SEQUENCE [LARGE SCALE GENOMIC DNA]</scope>
</reference>
<dbReference type="EMBL" id="BGZK01001242">
    <property type="protein sequence ID" value="GBP75288.1"/>
    <property type="molecule type" value="Genomic_DNA"/>
</dbReference>
<organism evidence="2 3">
    <name type="scientific">Eumeta variegata</name>
    <name type="common">Bagworm moth</name>
    <name type="synonym">Eumeta japonica</name>
    <dbReference type="NCBI Taxonomy" id="151549"/>
    <lineage>
        <taxon>Eukaryota</taxon>
        <taxon>Metazoa</taxon>
        <taxon>Ecdysozoa</taxon>
        <taxon>Arthropoda</taxon>
        <taxon>Hexapoda</taxon>
        <taxon>Insecta</taxon>
        <taxon>Pterygota</taxon>
        <taxon>Neoptera</taxon>
        <taxon>Endopterygota</taxon>
        <taxon>Lepidoptera</taxon>
        <taxon>Glossata</taxon>
        <taxon>Ditrysia</taxon>
        <taxon>Tineoidea</taxon>
        <taxon>Psychidae</taxon>
        <taxon>Oiketicinae</taxon>
        <taxon>Eumeta</taxon>
    </lineage>
</organism>
<feature type="region of interest" description="Disordered" evidence="1">
    <location>
        <begin position="64"/>
        <end position="126"/>
    </location>
</feature>
<evidence type="ECO:0000313" key="2">
    <source>
        <dbReference type="EMBL" id="GBP75288.1"/>
    </source>
</evidence>
<comment type="caution">
    <text evidence="2">The sequence shown here is derived from an EMBL/GenBank/DDBJ whole genome shotgun (WGS) entry which is preliminary data.</text>
</comment>
<accession>A0A4C1YGT6</accession>
<evidence type="ECO:0000256" key="1">
    <source>
        <dbReference type="SAM" id="MobiDB-lite"/>
    </source>
</evidence>
<keyword evidence="3" id="KW-1185">Reference proteome</keyword>
<gene>
    <name evidence="2" type="ORF">EVAR_47325_1</name>
</gene>
<dbReference type="AlphaFoldDB" id="A0A4C1YGT6"/>
<proteinExistence type="predicted"/>
<sequence length="126" mass="14114">MLDVKSVRTQTTEFTQRHSLQDKPYKINIFFTEVTVIEPEAEEIAFPGSSSSSIATCVLGDESAGAEDAEWLDEDEPNDSFEDKEQEDTYNANHKINEKDTAEPNLHPRFPQPTILGLTTNITAKP</sequence>
<protein>
    <submittedName>
        <fullName evidence="2">Uncharacterized protein</fullName>
    </submittedName>
</protein>
<feature type="compositionally biased region" description="Polar residues" evidence="1">
    <location>
        <begin position="117"/>
        <end position="126"/>
    </location>
</feature>
<evidence type="ECO:0000313" key="3">
    <source>
        <dbReference type="Proteomes" id="UP000299102"/>
    </source>
</evidence>